<comment type="caution">
    <text evidence="6">The sequence shown here is derived from an EMBL/GenBank/DDBJ whole genome shotgun (WGS) entry which is preliminary data.</text>
</comment>
<keyword evidence="2" id="KW-0479">Metal-binding</keyword>
<dbReference type="InterPro" id="IPR023214">
    <property type="entry name" value="HAD_sf"/>
</dbReference>
<sequence>MTTPSEESGPRGRGIAFFDVDETLIGPKSMFSFLEFHFGDGSREPGSYERAVAHLRAAAARGVPRQDVNRLYYRLMAGESVEGLRAAGRKWFSEAARAPGFWHTPVLERLRRHRAEGDLVVLLSGSFFACLDPIAEAAGAHWALGTRPVVRDGLLTGEVLVPMIGATKGVAARAAAAVRDVPLSDCTAYGDHSSDLALLSSVGSPVVVGEDSVLAAHAEAHGWERVTAGSGHPAPAPGGEEPRPSRR</sequence>
<dbReference type="NCBIfam" id="TIGR01490">
    <property type="entry name" value="HAD-SF-IB-hyp1"/>
    <property type="match status" value="1"/>
</dbReference>
<name>A0ABU7KRZ3_9ACTN</name>
<dbReference type="InterPro" id="IPR036412">
    <property type="entry name" value="HAD-like_sf"/>
</dbReference>
<accession>A0ABU7KRZ3</accession>
<evidence type="ECO:0000313" key="7">
    <source>
        <dbReference type="Proteomes" id="UP001348641"/>
    </source>
</evidence>
<evidence type="ECO:0000256" key="1">
    <source>
        <dbReference type="ARBA" id="ARBA00009184"/>
    </source>
</evidence>
<keyword evidence="4" id="KW-0460">Magnesium</keyword>
<reference evidence="6 7" key="1">
    <citation type="submission" date="2023-07" db="EMBL/GenBank/DDBJ databases">
        <authorList>
            <person name="Girao M."/>
            <person name="Carvalho M.F."/>
        </authorList>
    </citation>
    <scope>NUCLEOTIDE SEQUENCE [LARGE SCALE GENOMIC DNA]</scope>
    <source>
        <strain evidence="6 7">66/93</strain>
    </source>
</reference>
<dbReference type="PANTHER" id="PTHR43344:SF13">
    <property type="entry name" value="PHOSPHATASE RV3661-RELATED"/>
    <property type="match status" value="1"/>
</dbReference>
<proteinExistence type="inferred from homology"/>
<dbReference type="EMBL" id="JAUUCC010000038">
    <property type="protein sequence ID" value="MEE2052052.1"/>
    <property type="molecule type" value="Genomic_DNA"/>
</dbReference>
<evidence type="ECO:0000256" key="4">
    <source>
        <dbReference type="ARBA" id="ARBA00022842"/>
    </source>
</evidence>
<gene>
    <name evidence="6" type="ORF">Q8A49_16245</name>
</gene>
<dbReference type="Pfam" id="PF12710">
    <property type="entry name" value="HAD"/>
    <property type="match status" value="1"/>
</dbReference>
<dbReference type="PANTHER" id="PTHR43344">
    <property type="entry name" value="PHOSPHOSERINE PHOSPHATASE"/>
    <property type="match status" value="1"/>
</dbReference>
<dbReference type="RefSeq" id="WP_330159104.1">
    <property type="nucleotide sequence ID" value="NZ_BAAAJA010000029.1"/>
</dbReference>
<evidence type="ECO:0000256" key="2">
    <source>
        <dbReference type="ARBA" id="ARBA00022723"/>
    </source>
</evidence>
<dbReference type="Gene3D" id="3.40.50.1000">
    <property type="entry name" value="HAD superfamily/HAD-like"/>
    <property type="match status" value="1"/>
</dbReference>
<protein>
    <submittedName>
        <fullName evidence="6">HAD-IB family hydrolase</fullName>
    </submittedName>
</protein>
<dbReference type="SUPFAM" id="SSF56784">
    <property type="entry name" value="HAD-like"/>
    <property type="match status" value="1"/>
</dbReference>
<organism evidence="6 7">
    <name type="scientific">Nocardiopsis tropica</name>
    <dbReference type="NCBI Taxonomy" id="109330"/>
    <lineage>
        <taxon>Bacteria</taxon>
        <taxon>Bacillati</taxon>
        <taxon>Actinomycetota</taxon>
        <taxon>Actinomycetes</taxon>
        <taxon>Streptosporangiales</taxon>
        <taxon>Nocardiopsidaceae</taxon>
        <taxon>Nocardiopsis</taxon>
    </lineage>
</organism>
<feature type="compositionally biased region" description="Low complexity" evidence="5">
    <location>
        <begin position="228"/>
        <end position="239"/>
    </location>
</feature>
<feature type="region of interest" description="Disordered" evidence="5">
    <location>
        <begin position="224"/>
        <end position="247"/>
    </location>
</feature>
<dbReference type="GO" id="GO:0016787">
    <property type="term" value="F:hydrolase activity"/>
    <property type="evidence" value="ECO:0007669"/>
    <property type="project" value="UniProtKB-KW"/>
</dbReference>
<keyword evidence="3 6" id="KW-0378">Hydrolase</keyword>
<evidence type="ECO:0000256" key="5">
    <source>
        <dbReference type="SAM" id="MobiDB-lite"/>
    </source>
</evidence>
<dbReference type="Gene3D" id="1.20.1440.100">
    <property type="entry name" value="SG protein - dephosphorylation function"/>
    <property type="match status" value="1"/>
</dbReference>
<dbReference type="InterPro" id="IPR050582">
    <property type="entry name" value="HAD-like_SerB"/>
</dbReference>
<dbReference type="Proteomes" id="UP001348641">
    <property type="component" value="Unassembled WGS sequence"/>
</dbReference>
<evidence type="ECO:0000256" key="3">
    <source>
        <dbReference type="ARBA" id="ARBA00022801"/>
    </source>
</evidence>
<comment type="similarity">
    <text evidence="1">Belongs to the HAD-like hydrolase superfamily. SerB family.</text>
</comment>
<dbReference type="NCBIfam" id="TIGR01488">
    <property type="entry name" value="HAD-SF-IB"/>
    <property type="match status" value="1"/>
</dbReference>
<evidence type="ECO:0000313" key="6">
    <source>
        <dbReference type="EMBL" id="MEE2052052.1"/>
    </source>
</evidence>
<dbReference type="InterPro" id="IPR006385">
    <property type="entry name" value="HAD_hydro_SerB1"/>
</dbReference>